<accession>A0A067PVN1</accession>
<evidence type="ECO:0000313" key="3">
    <source>
        <dbReference type="Proteomes" id="UP000027265"/>
    </source>
</evidence>
<protein>
    <submittedName>
        <fullName evidence="2">Uncharacterized protein</fullName>
    </submittedName>
</protein>
<dbReference type="OrthoDB" id="10641554at2759"/>
<evidence type="ECO:0000256" key="1">
    <source>
        <dbReference type="SAM" id="MobiDB-lite"/>
    </source>
</evidence>
<feature type="region of interest" description="Disordered" evidence="1">
    <location>
        <begin position="1"/>
        <end position="67"/>
    </location>
</feature>
<dbReference type="InParanoid" id="A0A067PVN1"/>
<dbReference type="AlphaFoldDB" id="A0A067PVN1"/>
<evidence type="ECO:0000313" key="2">
    <source>
        <dbReference type="EMBL" id="KDQ58878.1"/>
    </source>
</evidence>
<reference evidence="3" key="1">
    <citation type="journal article" date="2014" name="Proc. Natl. Acad. Sci. U.S.A.">
        <title>Extensive sampling of basidiomycete genomes demonstrates inadequacy of the white-rot/brown-rot paradigm for wood decay fungi.</title>
        <authorList>
            <person name="Riley R."/>
            <person name="Salamov A.A."/>
            <person name="Brown D.W."/>
            <person name="Nagy L.G."/>
            <person name="Floudas D."/>
            <person name="Held B.W."/>
            <person name="Levasseur A."/>
            <person name="Lombard V."/>
            <person name="Morin E."/>
            <person name="Otillar R."/>
            <person name="Lindquist E.A."/>
            <person name="Sun H."/>
            <person name="LaButti K.M."/>
            <person name="Schmutz J."/>
            <person name="Jabbour D."/>
            <person name="Luo H."/>
            <person name="Baker S.E."/>
            <person name="Pisabarro A.G."/>
            <person name="Walton J.D."/>
            <person name="Blanchette R.A."/>
            <person name="Henrissat B."/>
            <person name="Martin F."/>
            <person name="Cullen D."/>
            <person name="Hibbett D.S."/>
            <person name="Grigoriev I.V."/>
        </authorList>
    </citation>
    <scope>NUCLEOTIDE SEQUENCE [LARGE SCALE GENOMIC DNA]</scope>
    <source>
        <strain evidence="3">MUCL 33604</strain>
    </source>
</reference>
<dbReference type="Proteomes" id="UP000027265">
    <property type="component" value="Unassembled WGS sequence"/>
</dbReference>
<gene>
    <name evidence="2" type="ORF">JAAARDRAFT_68511</name>
</gene>
<organism evidence="2 3">
    <name type="scientific">Jaapia argillacea MUCL 33604</name>
    <dbReference type="NCBI Taxonomy" id="933084"/>
    <lineage>
        <taxon>Eukaryota</taxon>
        <taxon>Fungi</taxon>
        <taxon>Dikarya</taxon>
        <taxon>Basidiomycota</taxon>
        <taxon>Agaricomycotina</taxon>
        <taxon>Agaricomycetes</taxon>
        <taxon>Agaricomycetidae</taxon>
        <taxon>Jaapiales</taxon>
        <taxon>Jaapiaceae</taxon>
        <taxon>Jaapia</taxon>
    </lineage>
</organism>
<name>A0A067PVN1_9AGAM</name>
<sequence>MSRGDKIRGLRTILGSSRSSAQVSPPTPTPHPATSSDPSLNLATPSSDVMSPSNITPSPNVTPPSIASSPQPFLELVAPLEDPDLSHFATSVGQEVGAALKDVTDAIGHFPFLKTIGGLTAQILKIFEGVRDNPGEWERLALNTRRTFWVLQGRLLSNQEGMQLDIQPSCEWLKSNLESLLNVQ</sequence>
<feature type="compositionally biased region" description="Polar residues" evidence="1">
    <location>
        <begin position="14"/>
        <end position="23"/>
    </location>
</feature>
<feature type="compositionally biased region" description="Polar residues" evidence="1">
    <location>
        <begin position="41"/>
        <end position="67"/>
    </location>
</feature>
<proteinExistence type="predicted"/>
<keyword evidence="3" id="KW-1185">Reference proteome</keyword>
<dbReference type="EMBL" id="KL197716">
    <property type="protein sequence ID" value="KDQ58878.1"/>
    <property type="molecule type" value="Genomic_DNA"/>
</dbReference>
<dbReference type="HOGENOM" id="CLU_1468380_0_0_1"/>